<dbReference type="EMBL" id="CM026425">
    <property type="protein sequence ID" value="KAG0575726.1"/>
    <property type="molecule type" value="Genomic_DNA"/>
</dbReference>
<dbReference type="GO" id="GO:0007166">
    <property type="term" value="P:cell surface receptor signaling pathway"/>
    <property type="evidence" value="ECO:0007669"/>
    <property type="project" value="InterPro"/>
</dbReference>
<evidence type="ECO:0000313" key="3">
    <source>
        <dbReference type="Proteomes" id="UP000822688"/>
    </source>
</evidence>
<dbReference type="CDD" id="cd21037">
    <property type="entry name" value="MLKL_NTD"/>
    <property type="match status" value="1"/>
</dbReference>
<dbReference type="InterPro" id="IPR000719">
    <property type="entry name" value="Prot_kinase_dom"/>
</dbReference>
<dbReference type="PANTHER" id="PTHR23257:SF906">
    <property type="entry name" value="(RICE GENOME ANNOTATION PROJECT) MAP3K DELTA-1 PROTEIN KINASE"/>
    <property type="match status" value="1"/>
</dbReference>
<name>A0A8T0HXY3_CERPU</name>
<dbReference type="GO" id="GO:0005737">
    <property type="term" value="C:cytoplasm"/>
    <property type="evidence" value="ECO:0007669"/>
    <property type="project" value="TreeGrafter"/>
</dbReference>
<dbReference type="PROSITE" id="PS50011">
    <property type="entry name" value="PROTEIN_KINASE_DOM"/>
    <property type="match status" value="1"/>
</dbReference>
<dbReference type="InterPro" id="IPR050167">
    <property type="entry name" value="Ser_Thr_protein_kinase"/>
</dbReference>
<evidence type="ECO:0000313" key="2">
    <source>
        <dbReference type="EMBL" id="KAG0575726.1"/>
    </source>
</evidence>
<organism evidence="2 3">
    <name type="scientific">Ceratodon purpureus</name>
    <name type="common">Fire moss</name>
    <name type="synonym">Dicranum purpureum</name>
    <dbReference type="NCBI Taxonomy" id="3225"/>
    <lineage>
        <taxon>Eukaryota</taxon>
        <taxon>Viridiplantae</taxon>
        <taxon>Streptophyta</taxon>
        <taxon>Embryophyta</taxon>
        <taxon>Bryophyta</taxon>
        <taxon>Bryophytina</taxon>
        <taxon>Bryopsida</taxon>
        <taxon>Dicranidae</taxon>
        <taxon>Pseudoditrichales</taxon>
        <taxon>Ditrichaceae</taxon>
        <taxon>Ceratodon</taxon>
    </lineage>
</organism>
<dbReference type="AlphaFoldDB" id="A0A8T0HXY3"/>
<evidence type="ECO:0000259" key="1">
    <source>
        <dbReference type="PROSITE" id="PS50011"/>
    </source>
</evidence>
<protein>
    <recommendedName>
        <fullName evidence="1">Protein kinase domain-containing protein</fullName>
    </recommendedName>
</protein>
<dbReference type="GO" id="GO:0004672">
    <property type="term" value="F:protein kinase activity"/>
    <property type="evidence" value="ECO:0007669"/>
    <property type="project" value="InterPro"/>
</dbReference>
<dbReference type="Pfam" id="PF22215">
    <property type="entry name" value="MLKL_N"/>
    <property type="match status" value="1"/>
</dbReference>
<proteinExistence type="predicted"/>
<dbReference type="InterPro" id="IPR036537">
    <property type="entry name" value="Adaptor_Cbl_N_dom_sf"/>
</dbReference>
<dbReference type="Gene3D" id="1.10.510.10">
    <property type="entry name" value="Transferase(Phosphotransferase) domain 1"/>
    <property type="match status" value="1"/>
</dbReference>
<accession>A0A8T0HXY3</accession>
<reference evidence="2" key="1">
    <citation type="submission" date="2020-06" db="EMBL/GenBank/DDBJ databases">
        <title>WGS assembly of Ceratodon purpureus strain R40.</title>
        <authorList>
            <person name="Carey S.B."/>
            <person name="Jenkins J."/>
            <person name="Shu S."/>
            <person name="Lovell J.T."/>
            <person name="Sreedasyam A."/>
            <person name="Maumus F."/>
            <person name="Tiley G.P."/>
            <person name="Fernandez-Pozo N."/>
            <person name="Barry K."/>
            <person name="Chen C."/>
            <person name="Wang M."/>
            <person name="Lipzen A."/>
            <person name="Daum C."/>
            <person name="Saski C.A."/>
            <person name="Payton A.C."/>
            <person name="Mcbreen J.C."/>
            <person name="Conrad R.E."/>
            <person name="Kollar L.M."/>
            <person name="Olsson S."/>
            <person name="Huttunen S."/>
            <person name="Landis J.B."/>
            <person name="Wickett N.J."/>
            <person name="Johnson M.G."/>
            <person name="Rensing S.A."/>
            <person name="Grimwood J."/>
            <person name="Schmutz J."/>
            <person name="Mcdaniel S.F."/>
        </authorList>
    </citation>
    <scope>NUCLEOTIDE SEQUENCE</scope>
    <source>
        <strain evidence="2">R40</strain>
    </source>
</reference>
<dbReference type="Proteomes" id="UP000822688">
    <property type="component" value="Chromosome 5"/>
</dbReference>
<sequence>MATEKLFRTSLDVTTGALSLDIGKVVNSLVTLGLTVKNNKLKCEELIDRVQSVAGAINRIEQEIERKGPNSVFDEKAYKYSLEKFLIVVEDCKACVRRYGTKGFLVRLWLSLKFEEDFDSLNKRLDNAAKWFDFDQQVHQTVLLHDTHEGVEELKAKLGEIIALNTDRMTPDDTQLTNVNVGESLIEGYILAGRLDDKFDVILVSTSQKEKEASILKRLTSDSDNILRFYGTFSQGPNKYLVMERPGQTLQTVYDWKMEDDADEWRLKTMMALEIALGLAYAHIAGILHRNLRSANVFLTDDGRPKIFGFFKGRVKSEPSDKKWTDAEQLRWTAPEMLSRDRPQYNEKCDIFSLGVIIWELITGGSPFSEQPSIQHMVAARKKKMTRLHFQGFESDVQFLADFQQVSLDCMKDDPKQRPTIDDVVSRLEQLTPEDMISASLGP</sequence>
<feature type="domain" description="Protein kinase" evidence="1">
    <location>
        <begin position="147"/>
        <end position="431"/>
    </location>
</feature>
<dbReference type="InterPro" id="IPR054000">
    <property type="entry name" value="MLKL_N"/>
</dbReference>
<dbReference type="Pfam" id="PF00069">
    <property type="entry name" value="Pkinase"/>
    <property type="match status" value="1"/>
</dbReference>
<dbReference type="InterPro" id="IPR059179">
    <property type="entry name" value="MLKL-like_MCAfunc"/>
</dbReference>
<dbReference type="SUPFAM" id="SSF56112">
    <property type="entry name" value="Protein kinase-like (PK-like)"/>
    <property type="match status" value="1"/>
</dbReference>
<dbReference type="PANTHER" id="PTHR23257">
    <property type="entry name" value="SERINE-THREONINE PROTEIN KINASE"/>
    <property type="match status" value="1"/>
</dbReference>
<gene>
    <name evidence="2" type="ORF">KC19_5G026000</name>
</gene>
<comment type="caution">
    <text evidence="2">The sequence shown here is derived from an EMBL/GenBank/DDBJ whole genome shotgun (WGS) entry which is preliminary data.</text>
</comment>
<keyword evidence="3" id="KW-1185">Reference proteome</keyword>
<dbReference type="InterPro" id="IPR011009">
    <property type="entry name" value="Kinase-like_dom_sf"/>
</dbReference>
<dbReference type="Gene3D" id="1.20.930.20">
    <property type="entry name" value="Adaptor protein Cbl, N-terminal domain"/>
    <property type="match status" value="1"/>
</dbReference>
<dbReference type="GO" id="GO:0005524">
    <property type="term" value="F:ATP binding"/>
    <property type="evidence" value="ECO:0007669"/>
    <property type="project" value="InterPro"/>
</dbReference>